<evidence type="ECO:0000313" key="2">
    <source>
        <dbReference type="Proteomes" id="UP000276133"/>
    </source>
</evidence>
<keyword evidence="2" id="KW-1185">Reference proteome</keyword>
<reference evidence="1 2" key="1">
    <citation type="journal article" date="2018" name="Sci. Rep.">
        <title>Genomic signatures of local adaptation to the degree of environmental predictability in rotifers.</title>
        <authorList>
            <person name="Franch-Gras L."/>
            <person name="Hahn C."/>
            <person name="Garcia-Roger E.M."/>
            <person name="Carmona M.J."/>
            <person name="Serra M."/>
            <person name="Gomez A."/>
        </authorList>
    </citation>
    <scope>NUCLEOTIDE SEQUENCE [LARGE SCALE GENOMIC DNA]</scope>
    <source>
        <strain evidence="1">HYR1</strain>
    </source>
</reference>
<sequence>MIDLEETFNESSIEYKSLSANEIGIEIKNQINSSNSRNRPNRRKRIYWSFEIIFKNYNEAVKSIEKKMDSPKKLTASKIELKNIKNVPLKLEMSSSNASPLN</sequence>
<dbReference type="Proteomes" id="UP000276133">
    <property type="component" value="Unassembled WGS sequence"/>
</dbReference>
<proteinExistence type="predicted"/>
<evidence type="ECO:0000313" key="1">
    <source>
        <dbReference type="EMBL" id="RMZ96452.1"/>
    </source>
</evidence>
<accession>A0A3M7PBM4</accession>
<comment type="caution">
    <text evidence="1">The sequence shown here is derived from an EMBL/GenBank/DDBJ whole genome shotgun (WGS) entry which is preliminary data.</text>
</comment>
<organism evidence="1 2">
    <name type="scientific">Brachionus plicatilis</name>
    <name type="common">Marine rotifer</name>
    <name type="synonym">Brachionus muelleri</name>
    <dbReference type="NCBI Taxonomy" id="10195"/>
    <lineage>
        <taxon>Eukaryota</taxon>
        <taxon>Metazoa</taxon>
        <taxon>Spiralia</taxon>
        <taxon>Gnathifera</taxon>
        <taxon>Rotifera</taxon>
        <taxon>Eurotatoria</taxon>
        <taxon>Monogononta</taxon>
        <taxon>Pseudotrocha</taxon>
        <taxon>Ploima</taxon>
        <taxon>Brachionidae</taxon>
        <taxon>Brachionus</taxon>
    </lineage>
</organism>
<gene>
    <name evidence="1" type="ORF">BpHYR1_041864</name>
</gene>
<dbReference type="AlphaFoldDB" id="A0A3M7PBM4"/>
<name>A0A3M7PBM4_BRAPC</name>
<dbReference type="EMBL" id="REGN01012179">
    <property type="protein sequence ID" value="RMZ96452.1"/>
    <property type="molecule type" value="Genomic_DNA"/>
</dbReference>
<protein>
    <submittedName>
        <fullName evidence="1">Uncharacterized protein</fullName>
    </submittedName>
</protein>